<feature type="region of interest" description="Disordered" evidence="1">
    <location>
        <begin position="653"/>
        <end position="703"/>
    </location>
</feature>
<dbReference type="Proteomes" id="UP001497512">
    <property type="component" value="Chromosome 12"/>
</dbReference>
<organism evidence="2 3">
    <name type="scientific">Sphagnum troendelagicum</name>
    <dbReference type="NCBI Taxonomy" id="128251"/>
    <lineage>
        <taxon>Eukaryota</taxon>
        <taxon>Viridiplantae</taxon>
        <taxon>Streptophyta</taxon>
        <taxon>Embryophyta</taxon>
        <taxon>Bryophyta</taxon>
        <taxon>Sphagnophytina</taxon>
        <taxon>Sphagnopsida</taxon>
        <taxon>Sphagnales</taxon>
        <taxon>Sphagnaceae</taxon>
        <taxon>Sphagnum</taxon>
    </lineage>
</organism>
<evidence type="ECO:0000313" key="2">
    <source>
        <dbReference type="EMBL" id="CAK9199361.1"/>
    </source>
</evidence>
<dbReference type="EMBL" id="OZ019904">
    <property type="protein sequence ID" value="CAK9199361.1"/>
    <property type="molecule type" value="Genomic_DNA"/>
</dbReference>
<sequence>MLELGHRFNPAGDAGRLQIHQETAGIPFSSNRNHDLGEVDVSPQMDIRESSQSVVGSQWAERNGGVCWHGLGNLLLMLQDQHLCFSRRRTASDLAEKWKGEQLKMFGGVPLLDLPRKMDTQQNNPLSTGEDRTLGGSRELFPEDFPLVGATTVVVNQAVQGSSLGDKVSRLGLEAMQSIDLASSKSAGLGSFLANEPQSGSSKGFESSSKTELPGMSDSFRPSAAGGQEGPQPIISAELLVHLSSATSLDQTANTVTAVSQESQDCCHYSLPSDPQVPSPIPGAGAGQSGEGVLPSKSSVPPAPIGGLLPGTLESQIALSATFAEIDKRKLPMALVSKTNSFSTNNASQSLPHWLREFFKPEQTPLPKPVTLSPTITVTAFLYKDCETSLPPFVHPRTLPTPPKNFSKRNKRQERNSEGSRVAGELDSVGGSEPLSQTLPNPGLDHLKMQTQFPAALPASLQQFVAGLKSSLTGGGVQPASVPPLTPSFSKRLFDFSTPPPIEPSPQSSLFSMRPSVLAELMALKNLASVSLPLTPPLNRFLLPQLGFSTSDPNLSLENCVQQGERWVHSQDSPYFAVTRHPHHSVIANRELPAVHHHRSSGFDMLASKHGGKAPLIHVHQPRIMEIHSESCGLVHKQAGQQQSQTGWILSTVRGAKTTQEDVPTSRADLDRNGDDSSSETQSDPLIHGKAPRTVERIQPVCD</sequence>
<evidence type="ECO:0000313" key="3">
    <source>
        <dbReference type="Proteomes" id="UP001497512"/>
    </source>
</evidence>
<keyword evidence="3" id="KW-1185">Reference proteome</keyword>
<feature type="compositionally biased region" description="Low complexity" evidence="1">
    <location>
        <begin position="199"/>
        <end position="210"/>
    </location>
</feature>
<feature type="region of interest" description="Disordered" evidence="1">
    <location>
        <begin position="192"/>
        <end position="231"/>
    </location>
</feature>
<gene>
    <name evidence="2" type="ORF">CSSPTR1EN2_LOCUS4898</name>
</gene>
<evidence type="ECO:0000256" key="1">
    <source>
        <dbReference type="SAM" id="MobiDB-lite"/>
    </source>
</evidence>
<reference evidence="2" key="1">
    <citation type="submission" date="2024-02" db="EMBL/GenBank/DDBJ databases">
        <authorList>
            <consortium name="ELIXIR-Norway"/>
            <consortium name="Elixir Norway"/>
        </authorList>
    </citation>
    <scope>NUCLEOTIDE SEQUENCE</scope>
</reference>
<feature type="region of interest" description="Disordered" evidence="1">
    <location>
        <begin position="393"/>
        <end position="443"/>
    </location>
</feature>
<feature type="region of interest" description="Disordered" evidence="1">
    <location>
        <begin position="115"/>
        <end position="136"/>
    </location>
</feature>
<name>A0ABP0TL49_9BRYO</name>
<accession>A0ABP0TL49</accession>
<protein>
    <submittedName>
        <fullName evidence="2">Uncharacterized protein</fullName>
    </submittedName>
</protein>
<proteinExistence type="predicted"/>